<dbReference type="PANTHER" id="PTHR13030">
    <property type="entry name" value="NUDIX HYDROLASE"/>
    <property type="match status" value="1"/>
</dbReference>
<dbReference type="WBParaSite" id="TMUE_3000012056.1">
    <property type="protein sequence ID" value="TMUE_3000012056.1"/>
    <property type="gene ID" value="WBGene00289847"/>
</dbReference>
<dbReference type="Gene3D" id="3.90.79.10">
    <property type="entry name" value="Nucleoside Triphosphate Pyrophosphohydrolase"/>
    <property type="match status" value="1"/>
</dbReference>
<reference evidence="3" key="1">
    <citation type="submission" date="2019-12" db="UniProtKB">
        <authorList>
            <consortium name="WormBaseParasite"/>
        </authorList>
    </citation>
    <scope>IDENTIFICATION</scope>
</reference>
<dbReference type="PANTHER" id="PTHR13030:SF8">
    <property type="entry name" value="ADP-RIBOSE PYROPHOSPHATASE, MITOCHONDRIAL"/>
    <property type="match status" value="1"/>
</dbReference>
<sequence length="314" mass="35726">MMAFPGRLFIALMLVIFVSGISCSTYKRLYPDTTIERAVVNKTSKPWAVKVDYNPPEYSKPCISIDKCDVSAWACCFAFNKYGHSVDRRSATFGRYKVNSKCEPLNPRGRTGIRGRGSLLRYGPNHIVVVIISRNGNPLQYVSKISHGQHAFEEFPWQFTDNPKMTKLPVKLENVIREDLRKHYPESTVDEIIEKAKKKRRLVYHGYYHDERNTDNAWIESLIYEIRDPDSKGLGLMTLQGDNAMNLTWKTADLEGLETKIETIINQARLTKREKLAHQLSELLQNTRPTDASILLDMVGNVVNLVGIGASFNG</sequence>
<dbReference type="InterPro" id="IPR039989">
    <property type="entry name" value="NUDT9"/>
</dbReference>
<dbReference type="AlphaFoldDB" id="A0A5S6QXD8"/>
<feature type="chain" id="PRO_5024414848" evidence="1">
    <location>
        <begin position="21"/>
        <end position="314"/>
    </location>
</feature>
<evidence type="ECO:0000256" key="1">
    <source>
        <dbReference type="SAM" id="SignalP"/>
    </source>
</evidence>
<keyword evidence="1" id="KW-0732">Signal</keyword>
<proteinExistence type="predicted"/>
<name>A0A5S6QXD8_TRIMR</name>
<protein>
    <submittedName>
        <fullName evidence="3">Nudix hydrolase domain-containing protein</fullName>
    </submittedName>
</protein>
<evidence type="ECO:0000313" key="2">
    <source>
        <dbReference type="Proteomes" id="UP000046395"/>
    </source>
</evidence>
<keyword evidence="2" id="KW-1185">Reference proteome</keyword>
<evidence type="ECO:0000313" key="3">
    <source>
        <dbReference type="WBParaSite" id="TMUE_3000012056.1"/>
    </source>
</evidence>
<dbReference type="Pfam" id="PF25969">
    <property type="entry name" value="NUDT9_N"/>
    <property type="match status" value="1"/>
</dbReference>
<feature type="signal peptide" evidence="1">
    <location>
        <begin position="1"/>
        <end position="20"/>
    </location>
</feature>
<dbReference type="PROSITE" id="PS51257">
    <property type="entry name" value="PROKAR_LIPOPROTEIN"/>
    <property type="match status" value="1"/>
</dbReference>
<dbReference type="Proteomes" id="UP000046395">
    <property type="component" value="Unassembled WGS sequence"/>
</dbReference>
<organism evidence="2 3">
    <name type="scientific">Trichuris muris</name>
    <name type="common">Mouse whipworm</name>
    <dbReference type="NCBI Taxonomy" id="70415"/>
    <lineage>
        <taxon>Eukaryota</taxon>
        <taxon>Metazoa</taxon>
        <taxon>Ecdysozoa</taxon>
        <taxon>Nematoda</taxon>
        <taxon>Enoplea</taxon>
        <taxon>Dorylaimia</taxon>
        <taxon>Trichinellida</taxon>
        <taxon>Trichuridae</taxon>
        <taxon>Trichuris</taxon>
    </lineage>
</organism>
<dbReference type="GO" id="GO:0047631">
    <property type="term" value="F:ADP-ribose diphosphatase activity"/>
    <property type="evidence" value="ECO:0007669"/>
    <property type="project" value="InterPro"/>
</dbReference>
<accession>A0A5S6QXD8</accession>